<name>A0ABQ4L210_SIMTE</name>
<accession>A0ABQ4L210</accession>
<reference evidence="1 2" key="1">
    <citation type="submission" date="2021-03" db="EMBL/GenBank/DDBJ databases">
        <title>Antimicrobial resistance genes in bacteria isolated from Japanese honey, and their potential for conferring macrolide and lincosamide resistance in the American foulbrood pathogen Paenibacillus larvae.</title>
        <authorList>
            <person name="Okamoto M."/>
            <person name="Kumagai M."/>
            <person name="Kanamori H."/>
            <person name="Takamatsu D."/>
        </authorList>
    </citation>
    <scope>NUCLEOTIDE SEQUENCE [LARGE SCALE GENOMIC DNA]</scope>
    <source>
        <strain evidence="1 2">J6TS1</strain>
    </source>
</reference>
<keyword evidence="2" id="KW-1185">Reference proteome</keyword>
<dbReference type="Proteomes" id="UP000680670">
    <property type="component" value="Unassembled WGS sequence"/>
</dbReference>
<sequence>MEKRLLYRIFVFQKEISIISTLRSERNCKWKFSLFADFMFVGRHGNLLVEQAYSSGNGSIILPSAVWIMSMK</sequence>
<evidence type="ECO:0000313" key="2">
    <source>
        <dbReference type="Proteomes" id="UP000680670"/>
    </source>
</evidence>
<comment type="caution">
    <text evidence="1">The sequence shown here is derived from an EMBL/GenBank/DDBJ whole genome shotgun (WGS) entry which is preliminary data.</text>
</comment>
<organism evidence="1 2">
    <name type="scientific">Siminovitchia terrae</name>
    <name type="common">Bacillus terrae</name>
    <dbReference type="NCBI Taxonomy" id="1914933"/>
    <lineage>
        <taxon>Bacteria</taxon>
        <taxon>Bacillati</taxon>
        <taxon>Bacillota</taxon>
        <taxon>Bacilli</taxon>
        <taxon>Bacillales</taxon>
        <taxon>Bacillaceae</taxon>
        <taxon>Siminovitchia</taxon>
    </lineage>
</organism>
<gene>
    <name evidence="1" type="ORF">J6TS1_38920</name>
</gene>
<evidence type="ECO:0000313" key="1">
    <source>
        <dbReference type="EMBL" id="GIN98022.1"/>
    </source>
</evidence>
<protein>
    <submittedName>
        <fullName evidence="1">Uncharacterized protein</fullName>
    </submittedName>
</protein>
<dbReference type="EMBL" id="BORJ01000012">
    <property type="protein sequence ID" value="GIN98022.1"/>
    <property type="molecule type" value="Genomic_DNA"/>
</dbReference>
<proteinExistence type="predicted"/>